<name>A0A5M3X9K0_9ACTN</name>
<accession>A0A5M3X9K0</accession>
<reference evidence="1 2" key="1">
    <citation type="submission" date="2019-10" db="EMBL/GenBank/DDBJ databases">
        <title>Whole genome shotgun sequence of Acrocarpospora pleiomorpha NBRC 16267.</title>
        <authorList>
            <person name="Ichikawa N."/>
            <person name="Kimura A."/>
            <person name="Kitahashi Y."/>
            <person name="Komaki H."/>
            <person name="Oguchi A."/>
        </authorList>
    </citation>
    <scope>NUCLEOTIDE SEQUENCE [LARGE SCALE GENOMIC DNA]</scope>
    <source>
        <strain evidence="1 2">NBRC 16267</strain>
    </source>
</reference>
<protein>
    <submittedName>
        <fullName evidence="1">Uncharacterized protein</fullName>
    </submittedName>
</protein>
<evidence type="ECO:0000313" key="2">
    <source>
        <dbReference type="Proteomes" id="UP000377595"/>
    </source>
</evidence>
<sequence>MPIYAMAVLRGDFGRIEIHPATWRSVCPHDPGRLTAPCRGSGSATECASIAATPGVTGTNCAGSTAEGKTVYLTSPLCGEETANSLRPCGLETTVDTAA</sequence>
<comment type="caution">
    <text evidence="1">The sequence shown here is derived from an EMBL/GenBank/DDBJ whole genome shotgun (WGS) entry which is preliminary data.</text>
</comment>
<dbReference type="EMBL" id="BLAF01000004">
    <property type="protein sequence ID" value="GES17336.1"/>
    <property type="molecule type" value="Genomic_DNA"/>
</dbReference>
<keyword evidence="2" id="KW-1185">Reference proteome</keyword>
<dbReference type="Proteomes" id="UP000377595">
    <property type="component" value="Unassembled WGS sequence"/>
</dbReference>
<gene>
    <name evidence="1" type="ORF">Aple_002310</name>
</gene>
<proteinExistence type="predicted"/>
<dbReference type="AlphaFoldDB" id="A0A5M3X9K0"/>
<organism evidence="1 2">
    <name type="scientific">Acrocarpospora pleiomorpha</name>
    <dbReference type="NCBI Taxonomy" id="90975"/>
    <lineage>
        <taxon>Bacteria</taxon>
        <taxon>Bacillati</taxon>
        <taxon>Actinomycetota</taxon>
        <taxon>Actinomycetes</taxon>
        <taxon>Streptosporangiales</taxon>
        <taxon>Streptosporangiaceae</taxon>
        <taxon>Acrocarpospora</taxon>
    </lineage>
</organism>
<evidence type="ECO:0000313" key="1">
    <source>
        <dbReference type="EMBL" id="GES17336.1"/>
    </source>
</evidence>